<dbReference type="RefSeq" id="WP_047317364.1">
    <property type="nucleotide sequence ID" value="NZ_LDPO01000001.1"/>
</dbReference>
<dbReference type="EMBL" id="LDPO01000001">
    <property type="protein sequence ID" value="KLO31578.1"/>
    <property type="molecule type" value="Genomic_DNA"/>
</dbReference>
<organism evidence="1 2">
    <name type="scientific">Mycolicibacter heraklionensis</name>
    <dbReference type="NCBI Taxonomy" id="512402"/>
    <lineage>
        <taxon>Bacteria</taxon>
        <taxon>Bacillati</taxon>
        <taxon>Actinomycetota</taxon>
        <taxon>Actinomycetes</taxon>
        <taxon>Mycobacteriales</taxon>
        <taxon>Mycobacteriaceae</taxon>
        <taxon>Mycolicibacter</taxon>
    </lineage>
</organism>
<proteinExistence type="predicted"/>
<comment type="caution">
    <text evidence="1">The sequence shown here is derived from an EMBL/GenBank/DDBJ whole genome shotgun (WGS) entry which is preliminary data.</text>
</comment>
<evidence type="ECO:0000313" key="2">
    <source>
        <dbReference type="Proteomes" id="UP000036464"/>
    </source>
</evidence>
<dbReference type="InterPro" id="IPR056928">
    <property type="entry name" value="Gp77-like"/>
</dbReference>
<protein>
    <submittedName>
        <fullName evidence="1">Uncharacterized protein</fullName>
    </submittedName>
</protein>
<sequence length="207" mass="21406">MTFSQGPSAKLDYTVDWAKWLPDGDTIAESEWSVENLTPPVALTLVGTANTGGVLPAGSRYWVITAVDANGETTASNEVSATWADANGLAQLAWPRVPNATAIKVYAGTESGQENKLLVTLGPSVVSFTDDGRAAATTASPPLTNTAALGVTIADSPTPSSTDTTATAFVEGGTVGVVYDVTNHITTAAGREESMSIQISINEQYIP</sequence>
<reference evidence="1 2" key="1">
    <citation type="submission" date="2015-05" db="EMBL/GenBank/DDBJ databases">
        <title>Genome sequence of Mycobacterium heraklionense Davo strain.</title>
        <authorList>
            <person name="Greninger A.L."/>
            <person name="Cunningham G."/>
            <person name="Miller S."/>
        </authorList>
    </citation>
    <scope>NUCLEOTIDE SEQUENCE [LARGE SCALE GENOMIC DNA]</scope>
    <source>
        <strain evidence="1 2">Davo</strain>
    </source>
</reference>
<name>A0ABR5FKL9_9MYCO</name>
<keyword evidence="2" id="KW-1185">Reference proteome</keyword>
<gene>
    <name evidence="1" type="ORF">ABW16_01705</name>
</gene>
<dbReference type="Pfam" id="PF23148">
    <property type="entry name" value="Gp77"/>
    <property type="match status" value="2"/>
</dbReference>
<dbReference type="Proteomes" id="UP000036464">
    <property type="component" value="Unassembled WGS sequence"/>
</dbReference>
<accession>A0ABR5FKL9</accession>
<evidence type="ECO:0000313" key="1">
    <source>
        <dbReference type="EMBL" id="KLO31578.1"/>
    </source>
</evidence>